<gene>
    <name evidence="6" type="ORF">METZ01_LOCUS27618</name>
</gene>
<evidence type="ECO:0000313" key="6">
    <source>
        <dbReference type="EMBL" id="SUZ74764.1"/>
    </source>
</evidence>
<dbReference type="GO" id="GO:0016853">
    <property type="term" value="F:isomerase activity"/>
    <property type="evidence" value="ECO:0007669"/>
    <property type="project" value="UniProtKB-KW"/>
</dbReference>
<evidence type="ECO:0008006" key="7">
    <source>
        <dbReference type="Google" id="ProtNLM"/>
    </source>
</evidence>
<comment type="similarity">
    <text evidence="2">Belongs to the enoyl-CoA hydratase/isomerase family.</text>
</comment>
<evidence type="ECO:0000256" key="2">
    <source>
        <dbReference type="ARBA" id="ARBA00005254"/>
    </source>
</evidence>
<proteinExistence type="inferred from homology"/>
<dbReference type="NCBIfam" id="NF004794">
    <property type="entry name" value="PRK06142.1"/>
    <property type="match status" value="1"/>
</dbReference>
<protein>
    <recommendedName>
        <fullName evidence="7">Enoyl-CoA hydratase</fullName>
    </recommendedName>
</protein>
<dbReference type="Pfam" id="PF00378">
    <property type="entry name" value="ECH_1"/>
    <property type="match status" value="1"/>
</dbReference>
<dbReference type="InterPro" id="IPR029045">
    <property type="entry name" value="ClpP/crotonase-like_dom_sf"/>
</dbReference>
<dbReference type="InterPro" id="IPR045002">
    <property type="entry name" value="Ech1-like"/>
</dbReference>
<dbReference type="Gene3D" id="1.10.12.10">
    <property type="entry name" value="Lyase 2-enoyl-coa Hydratase, Chain A, domain 2"/>
    <property type="match status" value="1"/>
</dbReference>
<keyword evidence="3" id="KW-0276">Fatty acid metabolism</keyword>
<dbReference type="UniPathway" id="UPA00659"/>
<dbReference type="FunFam" id="1.10.12.10:FF:000004">
    <property type="entry name" value="Delta3,5-delta2,4-dienoyl-CoA isomerase"/>
    <property type="match status" value="1"/>
</dbReference>
<dbReference type="SUPFAM" id="SSF52096">
    <property type="entry name" value="ClpP/crotonase"/>
    <property type="match status" value="1"/>
</dbReference>
<dbReference type="InterPro" id="IPR014748">
    <property type="entry name" value="Enoyl-CoA_hydra_C"/>
</dbReference>
<sequence length="285" mass="30689">MSDGYTCFDIELDDGVATVTLNRGEQLNTMVPAFWDELPALVRELDASGGARVMVLASTGRHFSAGMDLAVFGDRPDEDLKAGPGRLRSNFRSNLLHLQETFSVLEKARMPVLAAIQGGCIGGAVDMVTACDMRYATEDAFFCIQEINIGMTADVGTLQRLPKLIPEGVCRELAYTGRRMPAAEAKAVGLVNEVFADHAALLDGVREVAGTIASKSPLAVYGSKEMITYTRDHSTADSLDHIATWQAGMFQPSEMVESFTARAEKRDGDFEDLLPFEGGVGQGVG</sequence>
<evidence type="ECO:0000256" key="5">
    <source>
        <dbReference type="ARBA" id="ARBA00023235"/>
    </source>
</evidence>
<dbReference type="InterPro" id="IPR001753">
    <property type="entry name" value="Enoyl-CoA_hydra/iso"/>
</dbReference>
<keyword evidence="5" id="KW-0413">Isomerase</keyword>
<dbReference type="AlphaFoldDB" id="A0A381Q7C7"/>
<accession>A0A381Q7C7</accession>
<dbReference type="EMBL" id="UINC01001222">
    <property type="protein sequence ID" value="SUZ74764.1"/>
    <property type="molecule type" value="Genomic_DNA"/>
</dbReference>
<reference evidence="6" key="1">
    <citation type="submission" date="2018-05" db="EMBL/GenBank/DDBJ databases">
        <authorList>
            <person name="Lanie J.A."/>
            <person name="Ng W.-L."/>
            <person name="Kazmierczak K.M."/>
            <person name="Andrzejewski T.M."/>
            <person name="Davidsen T.M."/>
            <person name="Wayne K.J."/>
            <person name="Tettelin H."/>
            <person name="Glass J.I."/>
            <person name="Rusch D."/>
            <person name="Podicherti R."/>
            <person name="Tsui H.-C.T."/>
            <person name="Winkler M.E."/>
        </authorList>
    </citation>
    <scope>NUCLEOTIDE SEQUENCE</scope>
</reference>
<keyword evidence="4" id="KW-0443">Lipid metabolism</keyword>
<evidence type="ECO:0000256" key="3">
    <source>
        <dbReference type="ARBA" id="ARBA00022832"/>
    </source>
</evidence>
<dbReference type="Gene3D" id="3.90.226.10">
    <property type="entry name" value="2-enoyl-CoA Hydratase, Chain A, domain 1"/>
    <property type="match status" value="1"/>
</dbReference>
<dbReference type="CDD" id="cd06558">
    <property type="entry name" value="crotonase-like"/>
    <property type="match status" value="1"/>
</dbReference>
<evidence type="ECO:0000256" key="4">
    <source>
        <dbReference type="ARBA" id="ARBA00023098"/>
    </source>
</evidence>
<dbReference type="PROSITE" id="PS00166">
    <property type="entry name" value="ENOYL_COA_HYDRATASE"/>
    <property type="match status" value="1"/>
</dbReference>
<evidence type="ECO:0000256" key="1">
    <source>
        <dbReference type="ARBA" id="ARBA00005005"/>
    </source>
</evidence>
<name>A0A381Q7C7_9ZZZZ</name>
<comment type="pathway">
    <text evidence="1">Lipid metabolism; fatty acid beta-oxidation.</text>
</comment>
<dbReference type="GO" id="GO:0006635">
    <property type="term" value="P:fatty acid beta-oxidation"/>
    <property type="evidence" value="ECO:0007669"/>
    <property type="project" value="UniProtKB-UniPathway"/>
</dbReference>
<dbReference type="InterPro" id="IPR018376">
    <property type="entry name" value="Enoyl-CoA_hyd/isom_CS"/>
</dbReference>
<organism evidence="6">
    <name type="scientific">marine metagenome</name>
    <dbReference type="NCBI Taxonomy" id="408172"/>
    <lineage>
        <taxon>unclassified sequences</taxon>
        <taxon>metagenomes</taxon>
        <taxon>ecological metagenomes</taxon>
    </lineage>
</organism>
<dbReference type="PANTHER" id="PTHR43149:SF3">
    <property type="entry name" value="DELTA(3,5)-DELTA(2,4)-DIENOYL-COA ISOMERASE, PEROXISOMAL-LIKE"/>
    <property type="match status" value="1"/>
</dbReference>
<dbReference type="PANTHER" id="PTHR43149">
    <property type="entry name" value="ENOYL-COA HYDRATASE"/>
    <property type="match status" value="1"/>
</dbReference>